<protein>
    <recommendedName>
        <fullName evidence="4">DUF4190 domain-containing protein</fullName>
    </recommendedName>
</protein>
<dbReference type="AlphaFoldDB" id="A0A6H9YLX0"/>
<comment type="caution">
    <text evidence="2">The sequence shown here is derived from an EMBL/GenBank/DDBJ whole genome shotgun (WGS) entry which is preliminary data.</text>
</comment>
<dbReference type="RefSeq" id="WP_151561108.1">
    <property type="nucleotide sequence ID" value="NZ_WBMT01000007.1"/>
</dbReference>
<feature type="transmembrane region" description="Helical" evidence="1">
    <location>
        <begin position="20"/>
        <end position="53"/>
    </location>
</feature>
<organism evidence="2 3">
    <name type="scientific">Actinomadura rudentiformis</name>
    <dbReference type="NCBI Taxonomy" id="359158"/>
    <lineage>
        <taxon>Bacteria</taxon>
        <taxon>Bacillati</taxon>
        <taxon>Actinomycetota</taxon>
        <taxon>Actinomycetes</taxon>
        <taxon>Streptosporangiales</taxon>
        <taxon>Thermomonosporaceae</taxon>
        <taxon>Actinomadura</taxon>
    </lineage>
</organism>
<reference evidence="2 3" key="1">
    <citation type="submission" date="2019-09" db="EMBL/GenBank/DDBJ databases">
        <title>Actinomadura physcomitrii sp. nov., a novel actinomycete isolated from moss [Physcomitrium sphaericum (Ludw) Fuernr].</title>
        <authorList>
            <person name="Zhuang X."/>
            <person name="Liu C."/>
        </authorList>
    </citation>
    <scope>NUCLEOTIDE SEQUENCE [LARGE SCALE GENOMIC DNA]</scope>
    <source>
        <strain evidence="2 3">HMC1</strain>
    </source>
</reference>
<gene>
    <name evidence="2" type="ORF">F8566_16450</name>
</gene>
<keyword evidence="3" id="KW-1185">Reference proteome</keyword>
<accession>A0A6H9YLX0</accession>
<keyword evidence="1" id="KW-0472">Membrane</keyword>
<dbReference type="EMBL" id="WBMT01000007">
    <property type="protein sequence ID" value="KAB2348380.1"/>
    <property type="molecule type" value="Genomic_DNA"/>
</dbReference>
<keyword evidence="1" id="KW-1133">Transmembrane helix</keyword>
<feature type="transmembrane region" description="Helical" evidence="1">
    <location>
        <begin position="65"/>
        <end position="87"/>
    </location>
</feature>
<evidence type="ECO:0000256" key="1">
    <source>
        <dbReference type="SAM" id="Phobius"/>
    </source>
</evidence>
<keyword evidence="1" id="KW-0812">Transmembrane</keyword>
<evidence type="ECO:0008006" key="4">
    <source>
        <dbReference type="Google" id="ProtNLM"/>
    </source>
</evidence>
<name>A0A6H9YLX0_9ACTN</name>
<evidence type="ECO:0000313" key="3">
    <source>
        <dbReference type="Proteomes" id="UP000468735"/>
    </source>
</evidence>
<dbReference type="OrthoDB" id="3482579at2"/>
<proteinExistence type="predicted"/>
<sequence>MTMPGYQTYSPPAPPERKGLAVTSLVLGVVGLPALLLCGLGLGLAAVGLLVGIIAVSRGAGRRTAIMGVICSAVTLVIGGIAIFFLLSKAAECADPERYPDESARRGCVEREFPFARHTETP</sequence>
<dbReference type="Proteomes" id="UP000468735">
    <property type="component" value="Unassembled WGS sequence"/>
</dbReference>
<evidence type="ECO:0000313" key="2">
    <source>
        <dbReference type="EMBL" id="KAB2348380.1"/>
    </source>
</evidence>